<dbReference type="AlphaFoldDB" id="A0AAV9XBG6"/>
<evidence type="ECO:0000313" key="1">
    <source>
        <dbReference type="EMBL" id="KAK6539417.1"/>
    </source>
</evidence>
<sequence>MVRELAAGTIRRPRSWKWVGGVEPRHDCTIAKQEFPRNCLVRPPLDLRLYSLWIGQAKAERSMSGLKTTCARSFLPQAVSQPRSRMGPIISHFITGAQPLLSHRDLESENKTDVPVT</sequence>
<keyword evidence="2" id="KW-1185">Reference proteome</keyword>
<comment type="caution">
    <text evidence="1">The sequence shown here is derived from an EMBL/GenBank/DDBJ whole genome shotgun (WGS) entry which is preliminary data.</text>
</comment>
<reference evidence="1 2" key="1">
    <citation type="submission" date="2019-10" db="EMBL/GenBank/DDBJ databases">
        <authorList>
            <person name="Palmer J.M."/>
        </authorList>
    </citation>
    <scope>NUCLEOTIDE SEQUENCE [LARGE SCALE GENOMIC DNA]</scope>
    <source>
        <strain evidence="1 2">TWF694</strain>
    </source>
</reference>
<evidence type="ECO:0000313" key="2">
    <source>
        <dbReference type="Proteomes" id="UP001365542"/>
    </source>
</evidence>
<dbReference type="Proteomes" id="UP001365542">
    <property type="component" value="Unassembled WGS sequence"/>
</dbReference>
<organism evidence="1 2">
    <name type="scientific">Orbilia ellipsospora</name>
    <dbReference type="NCBI Taxonomy" id="2528407"/>
    <lineage>
        <taxon>Eukaryota</taxon>
        <taxon>Fungi</taxon>
        <taxon>Dikarya</taxon>
        <taxon>Ascomycota</taxon>
        <taxon>Pezizomycotina</taxon>
        <taxon>Orbiliomycetes</taxon>
        <taxon>Orbiliales</taxon>
        <taxon>Orbiliaceae</taxon>
        <taxon>Orbilia</taxon>
    </lineage>
</organism>
<name>A0AAV9XBG6_9PEZI</name>
<dbReference type="EMBL" id="JAVHJO010000006">
    <property type="protein sequence ID" value="KAK6539417.1"/>
    <property type="molecule type" value="Genomic_DNA"/>
</dbReference>
<gene>
    <name evidence="1" type="ORF">TWF694_009642</name>
</gene>
<accession>A0AAV9XBG6</accession>
<protein>
    <submittedName>
        <fullName evidence="1">Uncharacterized protein</fullName>
    </submittedName>
</protein>
<proteinExistence type="predicted"/>